<dbReference type="InterPro" id="IPR036779">
    <property type="entry name" value="LysM_dom_sf"/>
</dbReference>
<evidence type="ECO:0000313" key="3">
    <source>
        <dbReference type="EMBL" id="QDR83331.1"/>
    </source>
</evidence>
<dbReference type="PROSITE" id="PS51782">
    <property type="entry name" value="LYSM"/>
    <property type="match status" value="2"/>
</dbReference>
<dbReference type="InterPro" id="IPR050570">
    <property type="entry name" value="Cell_wall_metabolism_enzyme"/>
</dbReference>
<keyword evidence="4" id="KW-1185">Reference proteome</keyword>
<evidence type="ECO:0000313" key="4">
    <source>
        <dbReference type="Proteomes" id="UP000320776"/>
    </source>
</evidence>
<dbReference type="EMBL" id="CP036259">
    <property type="protein sequence ID" value="QDR83331.1"/>
    <property type="molecule type" value="Genomic_DNA"/>
</dbReference>
<organism evidence="3 4">
    <name type="scientific">Sporomusa termitida</name>
    <dbReference type="NCBI Taxonomy" id="2377"/>
    <lineage>
        <taxon>Bacteria</taxon>
        <taxon>Bacillati</taxon>
        <taxon>Bacillota</taxon>
        <taxon>Negativicutes</taxon>
        <taxon>Selenomonadales</taxon>
        <taxon>Sporomusaceae</taxon>
        <taxon>Sporomusa</taxon>
    </lineage>
</organism>
<feature type="domain" description="LysM" evidence="2">
    <location>
        <begin position="66"/>
        <end position="109"/>
    </location>
</feature>
<feature type="domain" description="LysM" evidence="2">
    <location>
        <begin position="115"/>
        <end position="158"/>
    </location>
</feature>
<reference evidence="3 4" key="1">
    <citation type="submission" date="2019-02" db="EMBL/GenBank/DDBJ databases">
        <title>Closed genome of Sporomusa termitida DSM 4440.</title>
        <authorList>
            <person name="Poehlein A."/>
            <person name="Daniel R."/>
        </authorList>
    </citation>
    <scope>NUCLEOTIDE SEQUENCE [LARGE SCALE GENOMIC DNA]</scope>
    <source>
        <strain evidence="3 4">DSM 4440</strain>
    </source>
</reference>
<dbReference type="InterPro" id="IPR011055">
    <property type="entry name" value="Dup_hybrid_motif"/>
</dbReference>
<evidence type="ECO:0000256" key="1">
    <source>
        <dbReference type="SAM" id="MobiDB-lite"/>
    </source>
</evidence>
<dbReference type="CDD" id="cd00118">
    <property type="entry name" value="LysM"/>
    <property type="match status" value="2"/>
</dbReference>
<dbReference type="Pfam" id="PF01476">
    <property type="entry name" value="LysM"/>
    <property type="match status" value="2"/>
</dbReference>
<dbReference type="SMART" id="SM00257">
    <property type="entry name" value="LysM"/>
    <property type="match status" value="2"/>
</dbReference>
<dbReference type="CDD" id="cd12797">
    <property type="entry name" value="M23_peptidase"/>
    <property type="match status" value="1"/>
</dbReference>
<dbReference type="SUPFAM" id="SSF54106">
    <property type="entry name" value="LysM domain"/>
    <property type="match status" value="1"/>
</dbReference>
<gene>
    <name evidence="3" type="ORF">SPTER_48150</name>
</gene>
<feature type="region of interest" description="Disordered" evidence="1">
    <location>
        <begin position="37"/>
        <end position="58"/>
    </location>
</feature>
<dbReference type="AlphaFoldDB" id="A0A517E146"/>
<accession>A0A517E146</accession>
<protein>
    <submittedName>
        <fullName evidence="3">Spore coat assembly protein SafA</fullName>
    </submittedName>
</protein>
<dbReference type="Proteomes" id="UP000320776">
    <property type="component" value="Chromosome"/>
</dbReference>
<dbReference type="Gene3D" id="2.70.70.10">
    <property type="entry name" value="Glucose Permease (Domain IIA)"/>
    <property type="match status" value="1"/>
</dbReference>
<dbReference type="SUPFAM" id="SSF51261">
    <property type="entry name" value="Duplicated hybrid motif"/>
    <property type="match status" value="1"/>
</dbReference>
<dbReference type="InterPro" id="IPR016047">
    <property type="entry name" value="M23ase_b-sheet_dom"/>
</dbReference>
<dbReference type="Pfam" id="PF01551">
    <property type="entry name" value="Peptidase_M23"/>
    <property type="match status" value="1"/>
</dbReference>
<dbReference type="PANTHER" id="PTHR21666">
    <property type="entry name" value="PEPTIDASE-RELATED"/>
    <property type="match status" value="1"/>
</dbReference>
<sequence>MNLLKMNARQWAYVGVGGVALLAGVWAAPGGVQTVPEPATMPPQAEEQQVTPMPVTSAEPSQQALQKHIVVSGDTLCGIAQHYGIDLETLMAANPGVTDLIHPGDELVILPHKGVVYQVDTGDTLWDIARVYGVQVETIKSANAKSSDDIAVGEKLFIPGARWGRAEPAVARAYASRFTWPTRGEISSPFGWRWGRLHAGVDIANDLGTHVMSARAGRVIWAGWRGGYGYTVMVDHGGGYVSLYGHLDNYYVERGQYIRAGQRIASMGNTGNSTGPHLHFEVQKDGQPVDPMGLLP</sequence>
<proteinExistence type="predicted"/>
<dbReference type="PANTHER" id="PTHR21666:SF270">
    <property type="entry name" value="MUREIN HYDROLASE ACTIVATOR ENVC"/>
    <property type="match status" value="1"/>
</dbReference>
<dbReference type="Gene3D" id="3.10.350.10">
    <property type="entry name" value="LysM domain"/>
    <property type="match status" value="2"/>
</dbReference>
<dbReference type="InterPro" id="IPR018392">
    <property type="entry name" value="LysM"/>
</dbReference>
<evidence type="ECO:0000259" key="2">
    <source>
        <dbReference type="PROSITE" id="PS51782"/>
    </source>
</evidence>
<dbReference type="KEGG" id="sted:SPTER_48150"/>
<dbReference type="GO" id="GO:0004222">
    <property type="term" value="F:metalloendopeptidase activity"/>
    <property type="evidence" value="ECO:0007669"/>
    <property type="project" value="TreeGrafter"/>
</dbReference>
<name>A0A517E146_9FIRM</name>
<feature type="region of interest" description="Disordered" evidence="1">
    <location>
        <begin position="275"/>
        <end position="296"/>
    </location>
</feature>